<organism evidence="2 3">
    <name type="scientific">Streptomyces rhizosphaericus</name>
    <dbReference type="NCBI Taxonomy" id="114699"/>
    <lineage>
        <taxon>Bacteria</taxon>
        <taxon>Bacillati</taxon>
        <taxon>Actinomycetota</taxon>
        <taxon>Actinomycetes</taxon>
        <taxon>Kitasatosporales</taxon>
        <taxon>Streptomycetaceae</taxon>
        <taxon>Streptomyces</taxon>
        <taxon>Streptomyces violaceusniger group</taxon>
    </lineage>
</organism>
<feature type="domain" description="4Fe-4S ferredoxin-type" evidence="1">
    <location>
        <begin position="1"/>
        <end position="29"/>
    </location>
</feature>
<dbReference type="Pfam" id="PF13459">
    <property type="entry name" value="Fer4_15"/>
    <property type="match status" value="1"/>
</dbReference>
<dbReference type="Gene3D" id="3.30.70.20">
    <property type="match status" value="1"/>
</dbReference>
<dbReference type="AlphaFoldDB" id="A0A6G4ABJ2"/>
<dbReference type="InterPro" id="IPR017896">
    <property type="entry name" value="4Fe4S_Fe-S-bd"/>
</dbReference>
<sequence length="56" mass="5942">MKVHVDEAKCCGAGQCVLVAPEVFDQRDVDPAGGVAEAHRVRLSTFLGARLYGVQA</sequence>
<accession>A0A6G4ABJ2</accession>
<proteinExistence type="predicted"/>
<dbReference type="Proteomes" id="UP000476310">
    <property type="component" value="Unassembled WGS sequence"/>
</dbReference>
<evidence type="ECO:0000259" key="1">
    <source>
        <dbReference type="PROSITE" id="PS51379"/>
    </source>
</evidence>
<keyword evidence="3" id="KW-1185">Reference proteome</keyword>
<gene>
    <name evidence="2" type="ORF">G4H13_10220</name>
</gene>
<name>A0A6G4ABJ2_9ACTN</name>
<evidence type="ECO:0000313" key="2">
    <source>
        <dbReference type="EMBL" id="NEW70776.1"/>
    </source>
</evidence>
<dbReference type="PROSITE" id="PS51379">
    <property type="entry name" value="4FE4S_FER_2"/>
    <property type="match status" value="1"/>
</dbReference>
<dbReference type="EMBL" id="JAAIKT010000009">
    <property type="protein sequence ID" value="NEW70776.1"/>
    <property type="molecule type" value="Genomic_DNA"/>
</dbReference>
<evidence type="ECO:0000313" key="3">
    <source>
        <dbReference type="Proteomes" id="UP000476310"/>
    </source>
</evidence>
<protein>
    <recommendedName>
        <fullName evidence="1">4Fe-4S ferredoxin-type domain-containing protein</fullName>
    </recommendedName>
</protein>
<comment type="caution">
    <text evidence="2">The sequence shown here is derived from an EMBL/GenBank/DDBJ whole genome shotgun (WGS) entry which is preliminary data.</text>
</comment>
<reference evidence="2" key="1">
    <citation type="submission" date="2020-02" db="EMBL/GenBank/DDBJ databases">
        <title>A new Streptomyces sp. for controlling soil-borne diseases.</title>
        <authorList>
            <person name="Li X."/>
            <person name="Tian Y."/>
            <person name="Gao K."/>
        </authorList>
    </citation>
    <scope>NUCLEOTIDE SEQUENCE [LARGE SCALE GENOMIC DNA]</scope>
    <source>
        <strain evidence="2">0250</strain>
    </source>
</reference>
<dbReference type="SUPFAM" id="SSF54862">
    <property type="entry name" value="4Fe-4S ferredoxins"/>
    <property type="match status" value="1"/>
</dbReference>